<gene>
    <name evidence="1" type="ORF">FIESC28_00851</name>
</gene>
<dbReference type="OrthoDB" id="5105445at2759"/>
<dbReference type="RefSeq" id="XP_031020942.1">
    <property type="nucleotide sequence ID" value="XM_031155002.1"/>
</dbReference>
<name>A0A366SAJ7_9HYPO</name>
<reference evidence="1 2" key="1">
    <citation type="submission" date="2018-06" db="EMBL/GenBank/DDBJ databases">
        <title>Fusarium incarnatum-equiseti species complex species 28.</title>
        <authorList>
            <person name="Gardiner D.M."/>
        </authorList>
    </citation>
    <scope>NUCLEOTIDE SEQUENCE [LARGE SCALE GENOMIC DNA]</scope>
    <source>
        <strain evidence="1 2">FIESC_28</strain>
    </source>
</reference>
<dbReference type="EMBL" id="QKXC01000022">
    <property type="protein sequence ID" value="RBR26351.1"/>
    <property type="molecule type" value="Genomic_DNA"/>
</dbReference>
<dbReference type="GeneID" id="41990298"/>
<organism evidence="1 2">
    <name type="scientific">Fusarium coffeatum</name>
    <dbReference type="NCBI Taxonomy" id="231269"/>
    <lineage>
        <taxon>Eukaryota</taxon>
        <taxon>Fungi</taxon>
        <taxon>Dikarya</taxon>
        <taxon>Ascomycota</taxon>
        <taxon>Pezizomycotina</taxon>
        <taxon>Sordariomycetes</taxon>
        <taxon>Hypocreomycetidae</taxon>
        <taxon>Hypocreales</taxon>
        <taxon>Nectriaceae</taxon>
        <taxon>Fusarium</taxon>
        <taxon>Fusarium incarnatum-equiseti species complex</taxon>
    </lineage>
</organism>
<comment type="caution">
    <text evidence="1">The sequence shown here is derived from an EMBL/GenBank/DDBJ whole genome shotgun (WGS) entry which is preliminary data.</text>
</comment>
<evidence type="ECO:0000313" key="2">
    <source>
        <dbReference type="Proteomes" id="UP000253153"/>
    </source>
</evidence>
<accession>A0A366SAJ7</accession>
<protein>
    <submittedName>
        <fullName evidence="1">Uncharacterized protein</fullName>
    </submittedName>
</protein>
<keyword evidence="2" id="KW-1185">Reference proteome</keyword>
<proteinExistence type="predicted"/>
<evidence type="ECO:0000313" key="1">
    <source>
        <dbReference type="EMBL" id="RBR26351.1"/>
    </source>
</evidence>
<sequence>MNDSFHESQQASGSRGASINNLPNEILREIFCYAMMNDPLPRRYRPGAAGDIQPDARQWKTAMAKSQATAHAISLVSRQFNENAKPFFFRDILLVRNELDIRDWAEKPDSPAYGKYCRSLCLVSSRVWVPPTTENGEIESDDSETQWETFSNRSRFAYPEHSILYDIYALLDNVIDFQIHCDRTIGTPYFAVAFSLLPAISIIRITGQEAAGTVPFTRLLTSPEMGTRQLEILLAWPKRLERLALQTNKQRLSDDVDRGTLQKPLDVVKDNLKQLRIEGDDELGLGGFDLRTFPCLEHVALCTATISNYNQNPRNGTKLPELDLHIFAPRLRSLLWVLPWWEQKQPKVKDFFGKRHEDRLRGLLQKAVEVKRAREGEGKEWCFERVWLETIRAPLETLEQKARRNFEKDLKRIKDLDDEFKGEGIRVRHLPFPRASTNAERRFPRLEEVWDWDEEALRRCEV</sequence>
<dbReference type="AlphaFoldDB" id="A0A366SAJ7"/>
<dbReference type="Proteomes" id="UP000253153">
    <property type="component" value="Unassembled WGS sequence"/>
</dbReference>